<dbReference type="Pfam" id="PF02811">
    <property type="entry name" value="PHP"/>
    <property type="match status" value="1"/>
</dbReference>
<dbReference type="EMBL" id="FMJE01000007">
    <property type="protein sequence ID" value="SCM83512.1"/>
    <property type="molecule type" value="Genomic_DNA"/>
</dbReference>
<keyword evidence="4 8" id="KW-0028">Amino-acid biosynthesis</keyword>
<evidence type="ECO:0000256" key="1">
    <source>
        <dbReference type="ARBA" id="ARBA00004970"/>
    </source>
</evidence>
<dbReference type="GO" id="GO:0000105">
    <property type="term" value="P:L-histidine biosynthetic process"/>
    <property type="evidence" value="ECO:0007669"/>
    <property type="project" value="UniProtKB-UniRule"/>
</dbReference>
<dbReference type="UniPathway" id="UPA00031">
    <property type="reaction ID" value="UER00013"/>
</dbReference>
<dbReference type="PANTHER" id="PTHR21039">
    <property type="entry name" value="HISTIDINOL PHOSPHATASE-RELATED"/>
    <property type="match status" value="1"/>
</dbReference>
<comment type="similarity">
    <text evidence="2 8">Belongs to the PHP hydrolase family. HisK subfamily.</text>
</comment>
<evidence type="ECO:0000256" key="3">
    <source>
        <dbReference type="ARBA" id="ARBA00013085"/>
    </source>
</evidence>
<evidence type="ECO:0000256" key="7">
    <source>
        <dbReference type="ARBA" id="ARBA00049158"/>
    </source>
</evidence>
<proteinExistence type="inferred from homology"/>
<dbReference type="GO" id="GO:0005737">
    <property type="term" value="C:cytoplasm"/>
    <property type="evidence" value="ECO:0007669"/>
    <property type="project" value="TreeGrafter"/>
</dbReference>
<keyword evidence="5 8" id="KW-0378">Hydrolase</keyword>
<evidence type="ECO:0000259" key="9">
    <source>
        <dbReference type="Pfam" id="PF02811"/>
    </source>
</evidence>
<evidence type="ECO:0000256" key="4">
    <source>
        <dbReference type="ARBA" id="ARBA00022605"/>
    </source>
</evidence>
<dbReference type="Gene3D" id="3.20.20.140">
    <property type="entry name" value="Metal-dependent hydrolases"/>
    <property type="match status" value="1"/>
</dbReference>
<name>A0A212M135_9FIRM</name>
<dbReference type="InterPro" id="IPR004013">
    <property type="entry name" value="PHP_dom"/>
</dbReference>
<dbReference type="SUPFAM" id="SSF89550">
    <property type="entry name" value="PHP domain-like"/>
    <property type="match status" value="1"/>
</dbReference>
<evidence type="ECO:0000256" key="2">
    <source>
        <dbReference type="ARBA" id="ARBA00009152"/>
    </source>
</evidence>
<keyword evidence="6 8" id="KW-0368">Histidine biosynthesis</keyword>
<dbReference type="PANTHER" id="PTHR21039:SF0">
    <property type="entry name" value="HISTIDINOL-PHOSPHATASE"/>
    <property type="match status" value="1"/>
</dbReference>
<dbReference type="AlphaFoldDB" id="A0A212M135"/>
<comment type="pathway">
    <text evidence="1 8">Amino-acid biosynthesis; L-histidine biosynthesis; L-histidine from 5-phospho-alpha-D-ribose 1-diphosphate: step 8/9.</text>
</comment>
<gene>
    <name evidence="10" type="primary">hisK</name>
    <name evidence="10" type="ORF">KL86SPO_70370</name>
</gene>
<dbReference type="InterPro" id="IPR016195">
    <property type="entry name" value="Pol/histidinol_Pase-like"/>
</dbReference>
<organism evidence="10">
    <name type="scientific">uncultured Sporomusa sp</name>
    <dbReference type="NCBI Taxonomy" id="307249"/>
    <lineage>
        <taxon>Bacteria</taxon>
        <taxon>Bacillati</taxon>
        <taxon>Bacillota</taxon>
        <taxon>Negativicutes</taxon>
        <taxon>Selenomonadales</taxon>
        <taxon>Sporomusaceae</taxon>
        <taxon>Sporomusa</taxon>
        <taxon>environmental samples</taxon>
    </lineage>
</organism>
<comment type="catalytic activity">
    <reaction evidence="7 8">
        <text>L-histidinol phosphate + H2O = L-histidinol + phosphate</text>
        <dbReference type="Rhea" id="RHEA:14465"/>
        <dbReference type="ChEBI" id="CHEBI:15377"/>
        <dbReference type="ChEBI" id="CHEBI:43474"/>
        <dbReference type="ChEBI" id="CHEBI:57699"/>
        <dbReference type="ChEBI" id="CHEBI:57980"/>
        <dbReference type="EC" id="3.1.3.15"/>
    </reaction>
</comment>
<evidence type="ECO:0000313" key="10">
    <source>
        <dbReference type="EMBL" id="SCM83512.1"/>
    </source>
</evidence>
<dbReference type="NCBIfam" id="NF004086">
    <property type="entry name" value="PRK05588.1"/>
    <property type="match status" value="1"/>
</dbReference>
<dbReference type="NCBIfam" id="TIGR01856">
    <property type="entry name" value="hisJ_fam"/>
    <property type="match status" value="1"/>
</dbReference>
<reference evidence="10" key="1">
    <citation type="submission" date="2016-08" db="EMBL/GenBank/DDBJ databases">
        <authorList>
            <person name="Seilhamer J.J."/>
        </authorList>
    </citation>
    <scope>NUCLEOTIDE SEQUENCE</scope>
    <source>
        <strain evidence="10">86</strain>
    </source>
</reference>
<evidence type="ECO:0000256" key="6">
    <source>
        <dbReference type="ARBA" id="ARBA00023102"/>
    </source>
</evidence>
<sequence>MLFDTHIHTRYSVDSNMAVEAAVSQAAQLGLGIIITEHTDLAFPEPDTVTFDVGRYFQEYDPYHSDKVLLGIEIGMGLECVEENRRIIVNHPFDYVIGSIHSVDNMDIYLEAYYHSRTKRDTYEQYFTWMLKCLKTHDFIDSLGHIDYIARYARYQDPEIYYHEFGDWIDEILKTLAQNGKALEINTRRLTSPAAIDIVRPIYQRFYELGGQFVTIGSDAHKQQDIGARLEAGYALAEACKLKVVYFKQRKPETGR</sequence>
<dbReference type="InterPro" id="IPR010140">
    <property type="entry name" value="Histidinol_P_phosphatase_HisJ"/>
</dbReference>
<dbReference type="GO" id="GO:0004401">
    <property type="term" value="F:histidinol-phosphatase activity"/>
    <property type="evidence" value="ECO:0007669"/>
    <property type="project" value="UniProtKB-UniRule"/>
</dbReference>
<evidence type="ECO:0000256" key="8">
    <source>
        <dbReference type="RuleBase" id="RU366003"/>
    </source>
</evidence>
<feature type="domain" description="PHP" evidence="9">
    <location>
        <begin position="4"/>
        <end position="187"/>
    </location>
</feature>
<accession>A0A212M135</accession>
<evidence type="ECO:0000256" key="5">
    <source>
        <dbReference type="ARBA" id="ARBA00022801"/>
    </source>
</evidence>
<protein>
    <recommendedName>
        <fullName evidence="3 8">Histidinol-phosphatase</fullName>
        <shortName evidence="8">HolPase</shortName>
        <ecNumber evidence="3 8">3.1.3.15</ecNumber>
    </recommendedName>
</protein>
<dbReference type="RefSeq" id="WP_075757076.1">
    <property type="nucleotide sequence ID" value="NZ_LT608335.1"/>
</dbReference>
<dbReference type="EC" id="3.1.3.15" evidence="3 8"/>